<evidence type="ECO:0000313" key="4">
    <source>
        <dbReference type="Proteomes" id="UP001499863"/>
    </source>
</evidence>
<keyword evidence="4" id="KW-1185">Reference proteome</keyword>
<name>A0ABN1YEI5_9ACTN</name>
<sequence>MTTEPVAPSPVDEPPPPPLAEPGAEPVAEPAPARRPRRPRPVLLLVSGLVLGTAAGAGVGYAIQASRPPTPLPPIQVALPTYPSEVLDPAVAAASAPSPLAIDGDLRKLLITAPSGSEPVDGYPDTPSWITVGELAEQSAGTVSAFNMLNVGGFRRAVQVSWSQGGLRVLVTLTQYTADHANSAAVNRSALRPFSADANGGYQVDPLPSYWAETTERYYSGVAVAQRGTVRMEVQVFGTKPVDSEVVKDLGKRQWERLV</sequence>
<keyword evidence="2" id="KW-1133">Transmembrane helix</keyword>
<organism evidence="3 4">
    <name type="scientific">Kitasatospora putterlickiae</name>
    <dbReference type="NCBI Taxonomy" id="221725"/>
    <lineage>
        <taxon>Bacteria</taxon>
        <taxon>Bacillati</taxon>
        <taxon>Actinomycetota</taxon>
        <taxon>Actinomycetes</taxon>
        <taxon>Kitasatosporales</taxon>
        <taxon>Streptomycetaceae</taxon>
        <taxon>Kitasatospora</taxon>
    </lineage>
</organism>
<dbReference type="Proteomes" id="UP001499863">
    <property type="component" value="Unassembled WGS sequence"/>
</dbReference>
<proteinExistence type="predicted"/>
<feature type="compositionally biased region" description="Low complexity" evidence="1">
    <location>
        <begin position="21"/>
        <end position="31"/>
    </location>
</feature>
<accession>A0ABN1YEI5</accession>
<keyword evidence="2" id="KW-0472">Membrane</keyword>
<dbReference type="RefSeq" id="WP_344341647.1">
    <property type="nucleotide sequence ID" value="NZ_BAAAKJ010000313.1"/>
</dbReference>
<feature type="compositionally biased region" description="Pro residues" evidence="1">
    <location>
        <begin position="7"/>
        <end position="20"/>
    </location>
</feature>
<comment type="caution">
    <text evidence="3">The sequence shown here is derived from an EMBL/GenBank/DDBJ whole genome shotgun (WGS) entry which is preliminary data.</text>
</comment>
<dbReference type="EMBL" id="BAAAKJ010000313">
    <property type="protein sequence ID" value="GAA1406588.1"/>
    <property type="molecule type" value="Genomic_DNA"/>
</dbReference>
<feature type="region of interest" description="Disordered" evidence="1">
    <location>
        <begin position="1"/>
        <end position="37"/>
    </location>
</feature>
<gene>
    <name evidence="3" type="ORF">GCM10009639_54560</name>
</gene>
<reference evidence="3 4" key="1">
    <citation type="journal article" date="2019" name="Int. J. Syst. Evol. Microbiol.">
        <title>The Global Catalogue of Microorganisms (GCM) 10K type strain sequencing project: providing services to taxonomists for standard genome sequencing and annotation.</title>
        <authorList>
            <consortium name="The Broad Institute Genomics Platform"/>
            <consortium name="The Broad Institute Genome Sequencing Center for Infectious Disease"/>
            <person name="Wu L."/>
            <person name="Ma J."/>
        </authorList>
    </citation>
    <scope>NUCLEOTIDE SEQUENCE [LARGE SCALE GENOMIC DNA]</scope>
    <source>
        <strain evidence="3 4">JCM 12393</strain>
    </source>
</reference>
<protein>
    <submittedName>
        <fullName evidence="3">Uncharacterized protein</fullName>
    </submittedName>
</protein>
<feature type="transmembrane region" description="Helical" evidence="2">
    <location>
        <begin position="42"/>
        <end position="63"/>
    </location>
</feature>
<keyword evidence="2" id="KW-0812">Transmembrane</keyword>
<evidence type="ECO:0000313" key="3">
    <source>
        <dbReference type="EMBL" id="GAA1406588.1"/>
    </source>
</evidence>
<evidence type="ECO:0000256" key="1">
    <source>
        <dbReference type="SAM" id="MobiDB-lite"/>
    </source>
</evidence>
<evidence type="ECO:0000256" key="2">
    <source>
        <dbReference type="SAM" id="Phobius"/>
    </source>
</evidence>